<gene>
    <name evidence="1" type="ORF">IEQ34_026612</name>
</gene>
<accession>A0AAV7FL54</accession>
<proteinExistence type="predicted"/>
<dbReference type="PANTHER" id="PTHR34563:SF6">
    <property type="entry name" value="OS08G0416800 PROTEIN"/>
    <property type="match status" value="1"/>
</dbReference>
<dbReference type="AlphaFoldDB" id="A0AAV7FL54"/>
<keyword evidence="2" id="KW-1185">Reference proteome</keyword>
<comment type="caution">
    <text evidence="1">The sequence shown here is derived from an EMBL/GenBank/DDBJ whole genome shotgun (WGS) entry which is preliminary data.</text>
</comment>
<name>A0AAV7FL54_DENCH</name>
<sequence>MVACPSNIFDRLHLLFNVNIQVGSPLQVTYNILPCVSANLHWVLLLSPSEIEKMMMMVGKQLQKLVGDLKSKLKKPLKSKKPYDKMGKTESMRVEIKSRKARKLISEILKIADSPAGHRSYAF</sequence>
<evidence type="ECO:0000313" key="2">
    <source>
        <dbReference type="Proteomes" id="UP000775213"/>
    </source>
</evidence>
<evidence type="ECO:0000313" key="1">
    <source>
        <dbReference type="EMBL" id="KAH0435531.1"/>
    </source>
</evidence>
<reference evidence="1 2" key="1">
    <citation type="journal article" date="2021" name="Hortic Res">
        <title>Chromosome-scale assembly of the Dendrobium chrysotoxum genome enhances the understanding of orchid evolution.</title>
        <authorList>
            <person name="Zhang Y."/>
            <person name="Zhang G.Q."/>
            <person name="Zhang D."/>
            <person name="Liu X.D."/>
            <person name="Xu X.Y."/>
            <person name="Sun W.H."/>
            <person name="Yu X."/>
            <person name="Zhu X."/>
            <person name="Wang Z.W."/>
            <person name="Zhao X."/>
            <person name="Zhong W.Y."/>
            <person name="Chen H."/>
            <person name="Yin W.L."/>
            <person name="Huang T."/>
            <person name="Niu S.C."/>
            <person name="Liu Z.J."/>
        </authorList>
    </citation>
    <scope>NUCLEOTIDE SEQUENCE [LARGE SCALE GENOMIC DNA]</scope>
    <source>
        <strain evidence="1">Lindl</strain>
    </source>
</reference>
<dbReference type="EMBL" id="JAGFBR010000767">
    <property type="protein sequence ID" value="KAH0435531.1"/>
    <property type="molecule type" value="Genomic_DNA"/>
</dbReference>
<protein>
    <submittedName>
        <fullName evidence="1">Uncharacterized protein</fullName>
    </submittedName>
</protein>
<organism evidence="1 2">
    <name type="scientific">Dendrobium chrysotoxum</name>
    <name type="common">Orchid</name>
    <dbReference type="NCBI Taxonomy" id="161865"/>
    <lineage>
        <taxon>Eukaryota</taxon>
        <taxon>Viridiplantae</taxon>
        <taxon>Streptophyta</taxon>
        <taxon>Embryophyta</taxon>
        <taxon>Tracheophyta</taxon>
        <taxon>Spermatophyta</taxon>
        <taxon>Magnoliopsida</taxon>
        <taxon>Liliopsida</taxon>
        <taxon>Asparagales</taxon>
        <taxon>Orchidaceae</taxon>
        <taxon>Epidendroideae</taxon>
        <taxon>Malaxideae</taxon>
        <taxon>Dendrobiinae</taxon>
        <taxon>Dendrobium</taxon>
    </lineage>
</organism>
<dbReference type="PANTHER" id="PTHR34563">
    <property type="entry name" value="BNACNNG33880D PROTEIN"/>
    <property type="match status" value="1"/>
</dbReference>
<dbReference type="Proteomes" id="UP000775213">
    <property type="component" value="Unassembled WGS sequence"/>
</dbReference>